<keyword evidence="1" id="KW-0812">Transmembrane</keyword>
<evidence type="ECO:0000313" key="3">
    <source>
        <dbReference type="Proteomes" id="UP001157126"/>
    </source>
</evidence>
<feature type="transmembrane region" description="Helical" evidence="1">
    <location>
        <begin position="97"/>
        <end position="123"/>
    </location>
</feature>
<dbReference type="CDD" id="cd21809">
    <property type="entry name" value="ABC-2_lan_permease-like"/>
    <property type="match status" value="1"/>
</dbReference>
<proteinExistence type="predicted"/>
<keyword evidence="3" id="KW-1185">Reference proteome</keyword>
<keyword evidence="1" id="KW-0472">Membrane</keyword>
<dbReference type="RefSeq" id="WP_284305258.1">
    <property type="nucleotide sequence ID" value="NZ_BSUO01000001.1"/>
</dbReference>
<gene>
    <name evidence="2" type="ORF">GCM10025883_37810</name>
</gene>
<feature type="transmembrane region" description="Helical" evidence="1">
    <location>
        <begin position="17"/>
        <end position="36"/>
    </location>
</feature>
<feature type="transmembrane region" description="Helical" evidence="1">
    <location>
        <begin position="219"/>
        <end position="244"/>
    </location>
</feature>
<feature type="transmembrane region" description="Helical" evidence="1">
    <location>
        <begin position="135"/>
        <end position="154"/>
    </location>
</feature>
<protein>
    <recommendedName>
        <fullName evidence="4">ABC-2 type transport system permease protein</fullName>
    </recommendedName>
</protein>
<comment type="caution">
    <text evidence="2">The sequence shown here is derived from an EMBL/GenBank/DDBJ whole genome shotgun (WGS) entry which is preliminary data.</text>
</comment>
<reference evidence="3" key="1">
    <citation type="journal article" date="2019" name="Int. J. Syst. Evol. Microbiol.">
        <title>The Global Catalogue of Microorganisms (GCM) 10K type strain sequencing project: providing services to taxonomists for standard genome sequencing and annotation.</title>
        <authorList>
            <consortium name="The Broad Institute Genomics Platform"/>
            <consortium name="The Broad Institute Genome Sequencing Center for Infectious Disease"/>
            <person name="Wu L."/>
            <person name="Ma J."/>
        </authorList>
    </citation>
    <scope>NUCLEOTIDE SEQUENCE [LARGE SCALE GENOMIC DNA]</scope>
    <source>
        <strain evidence="3">NBRC 113072</strain>
    </source>
</reference>
<evidence type="ECO:0000256" key="1">
    <source>
        <dbReference type="SAM" id="Phobius"/>
    </source>
</evidence>
<sequence>MTSFSAELLKLKRSQSWAVVLVLPLVIVAAATFRTLSSGEPLENGWDTLWLRTVGFHGLFPMILGVAVLASLTWRAEHRHGNWNALMTGPTSSLRIVLAKTLVVGTLAAAMQAVLLAIVVLVGKVAYGLPGMLPAQYVGVSLLVAVGCLPLAALQSGLSMFMRSFAAPVAVGLVGAGIGVVLLTAGVSAAVFVLPHALATRSAQLTTGSFGDAGGPLTAGSISMVVLATTLLTAVVVGLTTVTLDRRDVRA</sequence>
<dbReference type="Proteomes" id="UP001157126">
    <property type="component" value="Unassembled WGS sequence"/>
</dbReference>
<feature type="transmembrane region" description="Helical" evidence="1">
    <location>
        <begin position="56"/>
        <end position="76"/>
    </location>
</feature>
<evidence type="ECO:0000313" key="2">
    <source>
        <dbReference type="EMBL" id="GMA41736.1"/>
    </source>
</evidence>
<accession>A0ABQ6IWE0</accession>
<organism evidence="2 3">
    <name type="scientific">Mobilicoccus caccae</name>
    <dbReference type="NCBI Taxonomy" id="1859295"/>
    <lineage>
        <taxon>Bacteria</taxon>
        <taxon>Bacillati</taxon>
        <taxon>Actinomycetota</taxon>
        <taxon>Actinomycetes</taxon>
        <taxon>Micrococcales</taxon>
        <taxon>Dermatophilaceae</taxon>
        <taxon>Mobilicoccus</taxon>
    </lineage>
</organism>
<name>A0ABQ6IWE0_9MICO</name>
<dbReference type="EMBL" id="BSUO01000001">
    <property type="protein sequence ID" value="GMA41736.1"/>
    <property type="molecule type" value="Genomic_DNA"/>
</dbReference>
<feature type="transmembrane region" description="Helical" evidence="1">
    <location>
        <begin position="166"/>
        <end position="199"/>
    </location>
</feature>
<keyword evidence="1" id="KW-1133">Transmembrane helix</keyword>
<dbReference type="Pfam" id="PF12730">
    <property type="entry name" value="ABC2_membrane_4"/>
    <property type="match status" value="1"/>
</dbReference>
<evidence type="ECO:0008006" key="4">
    <source>
        <dbReference type="Google" id="ProtNLM"/>
    </source>
</evidence>